<sequence length="63" mass="7251">MQNMTHSRIYNKPRESPHVLTVLIAEITPLKNRLVTSPDSDKHTISGIYLPDSGWRIPVREKL</sequence>
<name>A0A1H8EPI1_9PROT</name>
<evidence type="ECO:0000313" key="2">
    <source>
        <dbReference type="Proteomes" id="UP000199459"/>
    </source>
</evidence>
<protein>
    <submittedName>
        <fullName evidence="1">Uncharacterized protein</fullName>
    </submittedName>
</protein>
<organism evidence="1 2">
    <name type="scientific">Nitrosomonas marina</name>
    <dbReference type="NCBI Taxonomy" id="917"/>
    <lineage>
        <taxon>Bacteria</taxon>
        <taxon>Pseudomonadati</taxon>
        <taxon>Pseudomonadota</taxon>
        <taxon>Betaproteobacteria</taxon>
        <taxon>Nitrosomonadales</taxon>
        <taxon>Nitrosomonadaceae</taxon>
        <taxon>Nitrosomonas</taxon>
    </lineage>
</organism>
<accession>A0A1H8EPI1</accession>
<dbReference type="AlphaFoldDB" id="A0A1H8EPI1"/>
<gene>
    <name evidence="1" type="ORF">SAMN05216325_11065</name>
</gene>
<dbReference type="Proteomes" id="UP000199459">
    <property type="component" value="Unassembled WGS sequence"/>
</dbReference>
<proteinExistence type="predicted"/>
<evidence type="ECO:0000313" key="1">
    <source>
        <dbReference type="EMBL" id="SEN21395.1"/>
    </source>
</evidence>
<reference evidence="1 2" key="1">
    <citation type="submission" date="2016-10" db="EMBL/GenBank/DDBJ databases">
        <authorList>
            <person name="de Groot N.N."/>
        </authorList>
    </citation>
    <scope>NUCLEOTIDE SEQUENCE [LARGE SCALE GENOMIC DNA]</scope>
    <source>
        <strain evidence="1 2">Nm22</strain>
    </source>
</reference>
<dbReference type="EMBL" id="FOCP01000010">
    <property type="protein sequence ID" value="SEN21395.1"/>
    <property type="molecule type" value="Genomic_DNA"/>
</dbReference>